<keyword evidence="1" id="KW-0472">Membrane</keyword>
<comment type="caution">
    <text evidence="2">The sequence shown here is derived from an EMBL/GenBank/DDBJ whole genome shotgun (WGS) entry which is preliminary data.</text>
</comment>
<reference evidence="2" key="1">
    <citation type="journal article" date="2015" name="Nature">
        <title>Complex archaea that bridge the gap between prokaryotes and eukaryotes.</title>
        <authorList>
            <person name="Spang A."/>
            <person name="Saw J.H."/>
            <person name="Jorgensen S.L."/>
            <person name="Zaremba-Niedzwiedzka K."/>
            <person name="Martijn J."/>
            <person name="Lind A.E."/>
            <person name="van Eijk R."/>
            <person name="Schleper C."/>
            <person name="Guy L."/>
            <person name="Ettema T.J."/>
        </authorList>
    </citation>
    <scope>NUCLEOTIDE SEQUENCE</scope>
</reference>
<gene>
    <name evidence="2" type="ORF">LCGC14_2809750</name>
</gene>
<proteinExistence type="predicted"/>
<feature type="transmembrane region" description="Helical" evidence="1">
    <location>
        <begin position="52"/>
        <end position="72"/>
    </location>
</feature>
<protein>
    <submittedName>
        <fullName evidence="2">Uncharacterized protein</fullName>
    </submittedName>
</protein>
<keyword evidence="1" id="KW-1133">Transmembrane helix</keyword>
<evidence type="ECO:0000313" key="2">
    <source>
        <dbReference type="EMBL" id="KKK81806.1"/>
    </source>
</evidence>
<feature type="transmembrane region" description="Helical" evidence="1">
    <location>
        <begin position="12"/>
        <end position="32"/>
    </location>
</feature>
<sequence>MSFEKHLSPSGHLLLKTLDLCFVGAAFSGFGLNSFPEFFYVQDGVVGWGLTLSGRAGRIILEIAILILVSIIT</sequence>
<keyword evidence="1" id="KW-0812">Transmembrane</keyword>
<dbReference type="AlphaFoldDB" id="A0A0F9BBI0"/>
<accession>A0A0F9BBI0</accession>
<evidence type="ECO:0000256" key="1">
    <source>
        <dbReference type="SAM" id="Phobius"/>
    </source>
</evidence>
<name>A0A0F9BBI0_9ZZZZ</name>
<dbReference type="EMBL" id="LAZR01052960">
    <property type="protein sequence ID" value="KKK81806.1"/>
    <property type="molecule type" value="Genomic_DNA"/>
</dbReference>
<organism evidence="2">
    <name type="scientific">marine sediment metagenome</name>
    <dbReference type="NCBI Taxonomy" id="412755"/>
    <lineage>
        <taxon>unclassified sequences</taxon>
        <taxon>metagenomes</taxon>
        <taxon>ecological metagenomes</taxon>
    </lineage>
</organism>